<evidence type="ECO:0000256" key="4">
    <source>
        <dbReference type="ARBA" id="ARBA00022989"/>
    </source>
</evidence>
<name>A0A832H2S6_9CYAN</name>
<accession>A0A832H2S6</accession>
<dbReference type="Gene3D" id="1.20.1250.20">
    <property type="entry name" value="MFS general substrate transporter like domains"/>
    <property type="match status" value="1"/>
</dbReference>
<dbReference type="InterPro" id="IPR036259">
    <property type="entry name" value="MFS_trans_sf"/>
</dbReference>
<evidence type="ECO:0000313" key="8">
    <source>
        <dbReference type="EMBL" id="HGW94042.1"/>
    </source>
</evidence>
<dbReference type="EMBL" id="DSRD01000458">
    <property type="protein sequence ID" value="HGW94042.1"/>
    <property type="molecule type" value="Genomic_DNA"/>
</dbReference>
<keyword evidence="5 6" id="KW-0472">Membrane</keyword>
<feature type="transmembrane region" description="Helical" evidence="6">
    <location>
        <begin position="154"/>
        <end position="178"/>
    </location>
</feature>
<organism evidence="8">
    <name type="scientific">Oscillatoriales cyanobacterium SpSt-402</name>
    <dbReference type="NCBI Taxonomy" id="2282168"/>
    <lineage>
        <taxon>Bacteria</taxon>
        <taxon>Bacillati</taxon>
        <taxon>Cyanobacteriota</taxon>
        <taxon>Cyanophyceae</taxon>
        <taxon>Oscillatoriophycideae</taxon>
        <taxon>Oscillatoriales</taxon>
    </lineage>
</organism>
<protein>
    <submittedName>
        <fullName evidence="8">MFS transporter</fullName>
    </submittedName>
</protein>
<evidence type="ECO:0000256" key="1">
    <source>
        <dbReference type="ARBA" id="ARBA00004651"/>
    </source>
</evidence>
<dbReference type="GO" id="GO:0005886">
    <property type="term" value="C:plasma membrane"/>
    <property type="evidence" value="ECO:0007669"/>
    <property type="project" value="UniProtKB-SubCell"/>
</dbReference>
<dbReference type="SUPFAM" id="SSF103473">
    <property type="entry name" value="MFS general substrate transporter"/>
    <property type="match status" value="1"/>
</dbReference>
<dbReference type="InterPro" id="IPR005828">
    <property type="entry name" value="MFS_sugar_transport-like"/>
</dbReference>
<proteinExistence type="predicted"/>
<feature type="transmembrane region" description="Helical" evidence="6">
    <location>
        <begin position="446"/>
        <end position="464"/>
    </location>
</feature>
<reference evidence="8" key="1">
    <citation type="journal article" date="2020" name="mSystems">
        <title>Genome- and Community-Level Interaction Insights into Carbon Utilization and Element Cycling Functions of Hydrothermarchaeota in Hydrothermal Sediment.</title>
        <authorList>
            <person name="Zhou Z."/>
            <person name="Liu Y."/>
            <person name="Xu W."/>
            <person name="Pan J."/>
            <person name="Luo Z.H."/>
            <person name="Li M."/>
        </authorList>
    </citation>
    <scope>NUCLEOTIDE SEQUENCE [LARGE SCALE GENOMIC DNA]</scope>
    <source>
        <strain evidence="8">SpSt-402</strain>
    </source>
</reference>
<evidence type="ECO:0000259" key="7">
    <source>
        <dbReference type="PROSITE" id="PS50850"/>
    </source>
</evidence>
<feature type="domain" description="Major facilitator superfamily (MFS) profile" evidence="7">
    <location>
        <begin position="30"/>
        <end position="469"/>
    </location>
</feature>
<feature type="transmembrane region" description="Helical" evidence="6">
    <location>
        <begin position="121"/>
        <end position="142"/>
    </location>
</feature>
<gene>
    <name evidence="8" type="ORF">ENR47_07150</name>
</gene>
<feature type="transmembrane region" description="Helical" evidence="6">
    <location>
        <begin position="346"/>
        <end position="365"/>
    </location>
</feature>
<keyword evidence="4 6" id="KW-1133">Transmembrane helix</keyword>
<keyword evidence="3 6" id="KW-0812">Transmembrane</keyword>
<dbReference type="InterPro" id="IPR020846">
    <property type="entry name" value="MFS_dom"/>
</dbReference>
<comment type="subcellular location">
    <subcellularLocation>
        <location evidence="1">Cell membrane</location>
        <topology evidence="1">Multi-pass membrane protein</topology>
    </subcellularLocation>
</comment>
<evidence type="ECO:0000256" key="6">
    <source>
        <dbReference type="SAM" id="Phobius"/>
    </source>
</evidence>
<feature type="transmembrane region" description="Helical" evidence="6">
    <location>
        <begin position="377"/>
        <end position="395"/>
    </location>
</feature>
<dbReference type="PANTHER" id="PTHR23511">
    <property type="entry name" value="SYNAPTIC VESICLE GLYCOPROTEIN 2"/>
    <property type="match status" value="1"/>
</dbReference>
<feature type="transmembrane region" description="Helical" evidence="6">
    <location>
        <begin position="323"/>
        <end position="340"/>
    </location>
</feature>
<dbReference type="Pfam" id="PF00083">
    <property type="entry name" value="Sugar_tr"/>
    <property type="match status" value="1"/>
</dbReference>
<dbReference type="PANTHER" id="PTHR23511:SF34">
    <property type="entry name" value="SYNAPTIC VESICLE GLYCOPROTEIN 2"/>
    <property type="match status" value="1"/>
</dbReference>
<sequence>MTSTAPPPTHPVSFEEQLDASRVTRAMGLLWVLSAGLIALDGFDFFIIGIALPFLKRDFSLNSTEIGAVAVAAVAGSLVGSLTLGPITDKVGRQRMLIVDIALFIVATAGTAFAWNAISLIVFRFLVGVGIGADYPISVAYITENVPSRLRGRMVIGAFTFQAVGALLGALTGLVVIYLFQTMYPDSVQPIIQYAWRWMLGVGLVLAIAVGIIRFSFLLESPRYYIAKGDYDAASKAASVLLETPITITPETDPPEREPSLKYQALFSRQFRRNTLFASVPWFLQDIATYGVGIFTPAIIGAIAFANEPDLLAREMASAKSSAFVDLFLIVGFLIAVLLIERAGRVRLQVVGFLGMAVGLVILAVSDRLPSANNSTLIWVFIGFFIFNLMMNAGPNSTTFLLSGEVFPTSIRASGAGFAAAFAKAGAVLGTFTLPILKKSWGVSTLLLMLALCCVLAAIITYGLRVETTGRSLESVSLNENSESREQLQSPSSE</sequence>
<feature type="transmembrane region" description="Helical" evidence="6">
    <location>
        <begin position="198"/>
        <end position="219"/>
    </location>
</feature>
<evidence type="ECO:0000256" key="3">
    <source>
        <dbReference type="ARBA" id="ARBA00022692"/>
    </source>
</evidence>
<comment type="caution">
    <text evidence="8">The sequence shown here is derived from an EMBL/GenBank/DDBJ whole genome shotgun (WGS) entry which is preliminary data.</text>
</comment>
<feature type="transmembrane region" description="Helical" evidence="6">
    <location>
        <begin position="66"/>
        <end position="85"/>
    </location>
</feature>
<dbReference type="AlphaFoldDB" id="A0A832H2S6"/>
<dbReference type="InterPro" id="IPR005829">
    <property type="entry name" value="Sugar_transporter_CS"/>
</dbReference>
<keyword evidence="2" id="KW-0813">Transport</keyword>
<dbReference type="GO" id="GO:0022857">
    <property type="term" value="F:transmembrane transporter activity"/>
    <property type="evidence" value="ECO:0007669"/>
    <property type="project" value="InterPro"/>
</dbReference>
<feature type="transmembrane region" description="Helical" evidence="6">
    <location>
        <begin position="29"/>
        <end position="54"/>
    </location>
</feature>
<dbReference type="PROSITE" id="PS50850">
    <property type="entry name" value="MFS"/>
    <property type="match status" value="1"/>
</dbReference>
<evidence type="ECO:0000256" key="2">
    <source>
        <dbReference type="ARBA" id="ARBA00022448"/>
    </source>
</evidence>
<evidence type="ECO:0000256" key="5">
    <source>
        <dbReference type="ARBA" id="ARBA00023136"/>
    </source>
</evidence>
<dbReference type="PROSITE" id="PS00217">
    <property type="entry name" value="SUGAR_TRANSPORT_2"/>
    <property type="match status" value="1"/>
</dbReference>
<feature type="transmembrane region" description="Helical" evidence="6">
    <location>
        <begin position="97"/>
        <end position="115"/>
    </location>
</feature>
<feature type="transmembrane region" description="Helical" evidence="6">
    <location>
        <begin position="415"/>
        <end position="434"/>
    </location>
</feature>